<accession>A0A1M5BD47</accession>
<evidence type="ECO:0000256" key="1">
    <source>
        <dbReference type="SAM" id="SignalP"/>
    </source>
</evidence>
<dbReference type="OrthoDB" id="9765571at2"/>
<dbReference type="SUPFAM" id="SSF56935">
    <property type="entry name" value="Porins"/>
    <property type="match status" value="1"/>
</dbReference>
<proteinExistence type="predicted"/>
<evidence type="ECO:0000313" key="2">
    <source>
        <dbReference type="EMBL" id="SHF40368.1"/>
    </source>
</evidence>
<protein>
    <recommendedName>
        <fullName evidence="4">Outer membrane protein transport protein (OMPP1/FadL/TodX)</fullName>
    </recommendedName>
</protein>
<gene>
    <name evidence="2" type="ORF">SAMN02745131_02528</name>
</gene>
<evidence type="ECO:0000313" key="3">
    <source>
        <dbReference type="Proteomes" id="UP000184048"/>
    </source>
</evidence>
<organism evidence="2 3">
    <name type="scientific">Flavisolibacter ginsengisoli DSM 18119</name>
    <dbReference type="NCBI Taxonomy" id="1121884"/>
    <lineage>
        <taxon>Bacteria</taxon>
        <taxon>Pseudomonadati</taxon>
        <taxon>Bacteroidota</taxon>
        <taxon>Chitinophagia</taxon>
        <taxon>Chitinophagales</taxon>
        <taxon>Chitinophagaceae</taxon>
        <taxon>Flavisolibacter</taxon>
    </lineage>
</organism>
<evidence type="ECO:0008006" key="4">
    <source>
        <dbReference type="Google" id="ProtNLM"/>
    </source>
</evidence>
<dbReference type="EMBL" id="FQUU01000010">
    <property type="protein sequence ID" value="SHF40368.1"/>
    <property type="molecule type" value="Genomic_DNA"/>
</dbReference>
<dbReference type="Proteomes" id="UP000184048">
    <property type="component" value="Unassembled WGS sequence"/>
</dbReference>
<dbReference type="RefSeq" id="WP_072835701.1">
    <property type="nucleotide sequence ID" value="NZ_FQUU01000010.1"/>
</dbReference>
<dbReference type="AlphaFoldDB" id="A0A1M5BD47"/>
<keyword evidence="1" id="KW-0732">Signal</keyword>
<name>A0A1M5BD47_9BACT</name>
<dbReference type="STRING" id="1121884.SAMN02745131_02528"/>
<keyword evidence="3" id="KW-1185">Reference proteome</keyword>
<reference evidence="2 3" key="1">
    <citation type="submission" date="2016-11" db="EMBL/GenBank/DDBJ databases">
        <authorList>
            <person name="Jaros S."/>
            <person name="Januszkiewicz K."/>
            <person name="Wedrychowicz H."/>
        </authorList>
    </citation>
    <scope>NUCLEOTIDE SEQUENCE [LARGE SCALE GENOMIC DNA]</scope>
    <source>
        <strain evidence="2 3">DSM 18119</strain>
    </source>
</reference>
<sequence length="513" mass="56235">MKKTVLFIHGIICCAAVMAQEPADALRFSWYTPGGSARTQAIGGAMGSLGGDITANYVNPAGLAFFKTGDFIITPLYQSGKTKGTYLGTTDQDKTQRFALGTTGFVMGSGDGRGNVRNTSFSIAFNHTADFNSDIIYKGKNTQSSFAQKFAEELNNSGIKDSRVETEFPLGASLAYNTYWVDAVKNSSGQINRFETSAPVATGLLQQQSIKNRGGINEFSFGMAVNLKDKIMIGGSFGVPILNYKKESEFVEADATTNPNNHFDYGMFTDKLHTSGVGVNLKAGVIYKPAEAWRLGLAVHTPTFYSLTDNYEASVVVNDDVPADSAWKDNSKSYMNDQPSEFKYLLVTPYKVIGSISYVIREIQDVTKQRGFITADVEYVNYKASSFQPDADNNSDETTKNYLKSLNNAIDKAYKGAFNFRVGGELKFTTIMARLGASYYSNPYQDIKGENGSKMNLSGGLGYRNKGFFIDLTYIYAINKDVNYAYRLESAPYYAANLKNTASNIVGTVGFKF</sequence>
<feature type="chain" id="PRO_5013290875" description="Outer membrane protein transport protein (OMPP1/FadL/TodX)" evidence="1">
    <location>
        <begin position="20"/>
        <end position="513"/>
    </location>
</feature>
<dbReference type="Gene3D" id="2.40.160.60">
    <property type="entry name" value="Outer membrane protein transport protein (OMPP1/FadL/TodX)"/>
    <property type="match status" value="1"/>
</dbReference>
<feature type="signal peptide" evidence="1">
    <location>
        <begin position="1"/>
        <end position="19"/>
    </location>
</feature>